<proteinExistence type="predicted"/>
<dbReference type="Proteomes" id="UP001519325">
    <property type="component" value="Unassembled WGS sequence"/>
</dbReference>
<reference evidence="1 2" key="1">
    <citation type="submission" date="2021-03" db="EMBL/GenBank/DDBJ databases">
        <title>Sequencing the genomes of 1000 actinobacteria strains.</title>
        <authorList>
            <person name="Klenk H.-P."/>
        </authorList>
    </citation>
    <scope>NUCLEOTIDE SEQUENCE [LARGE SCALE GENOMIC DNA]</scope>
    <source>
        <strain evidence="1 2">DSM 45516</strain>
    </source>
</reference>
<protein>
    <recommendedName>
        <fullName evidence="3">Peptide chain release factor 1</fullName>
    </recommendedName>
</protein>
<name>A0ABS4QL41_9NOCA</name>
<gene>
    <name evidence="1" type="ORF">BJ987_004282</name>
</gene>
<keyword evidence="2" id="KW-1185">Reference proteome</keyword>
<organism evidence="1 2">
    <name type="scientific">Nocardia goodfellowii</name>
    <dbReference type="NCBI Taxonomy" id="882446"/>
    <lineage>
        <taxon>Bacteria</taxon>
        <taxon>Bacillati</taxon>
        <taxon>Actinomycetota</taxon>
        <taxon>Actinomycetes</taxon>
        <taxon>Mycobacteriales</taxon>
        <taxon>Nocardiaceae</taxon>
        <taxon>Nocardia</taxon>
    </lineage>
</organism>
<accession>A0ABS4QL41</accession>
<dbReference type="InterPro" id="IPR041638">
    <property type="entry name" value="BaeRF_family11"/>
</dbReference>
<sequence length="371" mass="40527">MLHTDIPTSREIAGLADATGDCCVSIYTPTEPSSAAREENRIAFQNQVREAVELVDDKAKRIALEEQFDDLMDDADFWRFLANTLVVFATPTWMRIFRIPNRLAAAVTVDNRFLLKPLLRATTFAQTAFVLALSEGSARLVEITPDSPVQDVRVPEMPSSAADYARRASLTDRSPKGRIQGGEGKKVLIRQYARAVDRALRDTLAGEDIPLILAAPEPVGAMFRAVNRYPGLLDETITGNPEHLRDVDLDSRAREILDRHYAAELADLRQVFEESRGDGRATADVADIARAATFGNVDTVMLNIEDIEPGTISPDTGAVDFAPDSEINTPGVLDEVARRVLASSGRVLALRSEEIPDGASAAAILRYPMPG</sequence>
<dbReference type="EMBL" id="JAGGMR010000001">
    <property type="protein sequence ID" value="MBP2191381.1"/>
    <property type="molecule type" value="Genomic_DNA"/>
</dbReference>
<dbReference type="RefSeq" id="WP_307869702.1">
    <property type="nucleotide sequence ID" value="NZ_JAGGMR010000001.1"/>
</dbReference>
<comment type="caution">
    <text evidence="1">The sequence shown here is derived from an EMBL/GenBank/DDBJ whole genome shotgun (WGS) entry which is preliminary data.</text>
</comment>
<dbReference type="Pfam" id="PF18855">
    <property type="entry name" value="baeRF_family11"/>
    <property type="match status" value="1"/>
</dbReference>
<evidence type="ECO:0000313" key="1">
    <source>
        <dbReference type="EMBL" id="MBP2191381.1"/>
    </source>
</evidence>
<evidence type="ECO:0000313" key="2">
    <source>
        <dbReference type="Proteomes" id="UP001519325"/>
    </source>
</evidence>
<evidence type="ECO:0008006" key="3">
    <source>
        <dbReference type="Google" id="ProtNLM"/>
    </source>
</evidence>